<name>A0ABP8VZH6_9PSEU</name>
<accession>A0ABP8VZH6</accession>
<reference evidence="2" key="1">
    <citation type="journal article" date="2019" name="Int. J. Syst. Evol. Microbiol.">
        <title>The Global Catalogue of Microorganisms (GCM) 10K type strain sequencing project: providing services to taxonomists for standard genome sequencing and annotation.</title>
        <authorList>
            <consortium name="The Broad Institute Genomics Platform"/>
            <consortium name="The Broad Institute Genome Sequencing Center for Infectious Disease"/>
            <person name="Wu L."/>
            <person name="Ma J."/>
        </authorList>
    </citation>
    <scope>NUCLEOTIDE SEQUENCE [LARGE SCALE GENOMIC DNA]</scope>
    <source>
        <strain evidence="2">JCM 18055</strain>
    </source>
</reference>
<comment type="caution">
    <text evidence="1">The sequence shown here is derived from an EMBL/GenBank/DDBJ whole genome shotgun (WGS) entry which is preliminary data.</text>
</comment>
<proteinExistence type="predicted"/>
<gene>
    <name evidence="1" type="ORF">GCM10023215_07040</name>
</gene>
<evidence type="ECO:0000313" key="1">
    <source>
        <dbReference type="EMBL" id="GAA4677106.1"/>
    </source>
</evidence>
<dbReference type="EMBL" id="BAABIC010000002">
    <property type="protein sequence ID" value="GAA4677106.1"/>
    <property type="molecule type" value="Genomic_DNA"/>
</dbReference>
<dbReference type="Proteomes" id="UP001500325">
    <property type="component" value="Unassembled WGS sequence"/>
</dbReference>
<protein>
    <recommendedName>
        <fullName evidence="3">DUF4126 domain-containing protein</fullName>
    </recommendedName>
</protein>
<evidence type="ECO:0008006" key="3">
    <source>
        <dbReference type="Google" id="ProtNLM"/>
    </source>
</evidence>
<keyword evidence="2" id="KW-1185">Reference proteome</keyword>
<organism evidence="1 2">
    <name type="scientific">Pseudonocardia yuanmonensis</name>
    <dbReference type="NCBI Taxonomy" id="1095914"/>
    <lineage>
        <taxon>Bacteria</taxon>
        <taxon>Bacillati</taxon>
        <taxon>Actinomycetota</taxon>
        <taxon>Actinomycetes</taxon>
        <taxon>Pseudonocardiales</taxon>
        <taxon>Pseudonocardiaceae</taxon>
        <taxon>Pseudonocardia</taxon>
    </lineage>
</organism>
<sequence length="324" mass="31530">MGYSRPVAIIRGLLNGAMAGAAGTTALNVVSGTDALVRARPASRVPEQLVAAVAGRAGVAVPGGRAERRNRLAALGPLAGTATGVVVGAVAGGLRAAGLRLPGPVGGPLLGAAAMLATDGPLALTRVSDPRTWSAADWTADVLPHLAYGVATHAALVRLERGSPVAAPTAPLARPSTLVRAAALGAASGARSSAGTAALALTSRPTDAGAAARIGSRPGTTVAGLLAAGEAVVDKLPMVPSRLGAPGLVPRLALGSTSAATMARRDGEDPALPALVGMAGAAGAAVLGVRARAAAARRLGSDRPGAVAEDVLAAALAWFGARRR</sequence>
<evidence type="ECO:0000313" key="2">
    <source>
        <dbReference type="Proteomes" id="UP001500325"/>
    </source>
</evidence>